<evidence type="ECO:0008006" key="3">
    <source>
        <dbReference type="Google" id="ProtNLM"/>
    </source>
</evidence>
<organism evidence="1 2">
    <name type="scientific">Streptomyces flavofungini</name>
    <dbReference type="NCBI Taxonomy" id="68200"/>
    <lineage>
        <taxon>Bacteria</taxon>
        <taxon>Bacillati</taxon>
        <taxon>Actinomycetota</taxon>
        <taxon>Actinomycetes</taxon>
        <taxon>Kitasatosporales</taxon>
        <taxon>Streptomycetaceae</taxon>
        <taxon>Streptomyces</taxon>
    </lineage>
</organism>
<dbReference type="Proteomes" id="UP000634780">
    <property type="component" value="Unassembled WGS sequence"/>
</dbReference>
<keyword evidence="2" id="KW-1185">Reference proteome</keyword>
<evidence type="ECO:0000313" key="1">
    <source>
        <dbReference type="EMBL" id="MBJ3812982.1"/>
    </source>
</evidence>
<evidence type="ECO:0000313" key="2">
    <source>
        <dbReference type="Proteomes" id="UP000634780"/>
    </source>
</evidence>
<sequence>MPNTISAAGLPRTVHGTTTADTQLAGPHLALSYETQRLPGSETALTHVAAAVLHAAPIARQLACQLQEAVRISAQYVYGHSDAPCYRLLITSDDTGLTVAVTDHADQFVAGPPAWLRITRPHNVRQDGIRPHDDPSTRHIPDGGLQLHRTLDGHIRLGRHAPWDTSSTT</sequence>
<proteinExistence type="predicted"/>
<dbReference type="RefSeq" id="WP_190119757.1">
    <property type="nucleotide sequence ID" value="NZ_BMVR01000017.1"/>
</dbReference>
<gene>
    <name evidence="1" type="ORF">JGB26_38990</name>
</gene>
<dbReference type="EMBL" id="JAEKOZ010000046">
    <property type="protein sequence ID" value="MBJ3812982.1"/>
    <property type="molecule type" value="Genomic_DNA"/>
</dbReference>
<reference evidence="1 2" key="1">
    <citation type="submission" date="2020-12" db="EMBL/GenBank/DDBJ databases">
        <title>Streptomyces typhae sp. nov., a novel endophytic actinomycete isolated from the root of cattail pollen (Typha angustifolia L.).</title>
        <authorList>
            <person name="Peng C."/>
            <person name="Liu C."/>
        </authorList>
    </citation>
    <scope>NUCLEOTIDE SEQUENCE [LARGE SCALE GENOMIC DNA]</scope>
    <source>
        <strain evidence="1 2">JCM 4753</strain>
    </source>
</reference>
<comment type="caution">
    <text evidence="1">The sequence shown here is derived from an EMBL/GenBank/DDBJ whole genome shotgun (WGS) entry which is preliminary data.</text>
</comment>
<accession>A0ABS0XIE1</accession>
<name>A0ABS0XIE1_9ACTN</name>
<protein>
    <recommendedName>
        <fullName evidence="3">Regulatory protein</fullName>
    </recommendedName>
</protein>